<evidence type="ECO:0000256" key="5">
    <source>
        <dbReference type="ARBA" id="ARBA00022801"/>
    </source>
</evidence>
<evidence type="ECO:0000313" key="10">
    <source>
        <dbReference type="EMBL" id="CAF9917601.1"/>
    </source>
</evidence>
<dbReference type="GO" id="GO:0004843">
    <property type="term" value="F:cysteine-type deubiquitinase activity"/>
    <property type="evidence" value="ECO:0007669"/>
    <property type="project" value="UniProtKB-EC"/>
</dbReference>
<keyword evidence="4" id="KW-0833">Ubl conjugation pathway</keyword>
<feature type="domain" description="USP" evidence="9">
    <location>
        <begin position="559"/>
        <end position="1159"/>
    </location>
</feature>
<dbReference type="PROSITE" id="PS50235">
    <property type="entry name" value="USP_3"/>
    <property type="match status" value="1"/>
</dbReference>
<dbReference type="OrthoDB" id="2420415at2759"/>
<dbReference type="PANTHER" id="PTHR43982">
    <property type="entry name" value="UBIQUITIN CARBOXYL-TERMINAL HYDROLASE"/>
    <property type="match status" value="1"/>
</dbReference>
<evidence type="ECO:0000256" key="1">
    <source>
        <dbReference type="ARBA" id="ARBA00000707"/>
    </source>
</evidence>
<reference evidence="10" key="1">
    <citation type="submission" date="2021-03" db="EMBL/GenBank/DDBJ databases">
        <authorList>
            <person name="Tagirdzhanova G."/>
        </authorList>
    </citation>
    <scope>NUCLEOTIDE SEQUENCE</scope>
</reference>
<dbReference type="InterPro" id="IPR025305">
    <property type="entry name" value="UCH_repeat_domain"/>
</dbReference>
<feature type="coiled-coil region" evidence="7">
    <location>
        <begin position="1047"/>
        <end position="1074"/>
    </location>
</feature>
<comment type="caution">
    <text evidence="10">The sequence shown here is derived from an EMBL/GenBank/DDBJ whole genome shotgun (WGS) entry which is preliminary data.</text>
</comment>
<dbReference type="Pfam" id="PF13446">
    <property type="entry name" value="RPT"/>
    <property type="match status" value="3"/>
</dbReference>
<keyword evidence="6" id="KW-0788">Thiol protease</keyword>
<organism evidence="10 11">
    <name type="scientific">Heterodermia speciosa</name>
    <dbReference type="NCBI Taxonomy" id="116794"/>
    <lineage>
        <taxon>Eukaryota</taxon>
        <taxon>Fungi</taxon>
        <taxon>Dikarya</taxon>
        <taxon>Ascomycota</taxon>
        <taxon>Pezizomycotina</taxon>
        <taxon>Lecanoromycetes</taxon>
        <taxon>OSLEUM clade</taxon>
        <taxon>Lecanoromycetidae</taxon>
        <taxon>Caliciales</taxon>
        <taxon>Physciaceae</taxon>
        <taxon>Heterodermia</taxon>
    </lineage>
</organism>
<evidence type="ECO:0000256" key="6">
    <source>
        <dbReference type="ARBA" id="ARBA00022807"/>
    </source>
</evidence>
<dbReference type="AlphaFoldDB" id="A0A8H3FB82"/>
<accession>A0A8H3FB82</accession>
<dbReference type="PROSITE" id="PS00973">
    <property type="entry name" value="USP_2"/>
    <property type="match status" value="1"/>
</dbReference>
<keyword evidence="7" id="KW-0175">Coiled coil</keyword>
<dbReference type="GO" id="GO:0061136">
    <property type="term" value="P:regulation of proteasomal protein catabolic process"/>
    <property type="evidence" value="ECO:0007669"/>
    <property type="project" value="TreeGrafter"/>
</dbReference>
<keyword evidence="11" id="KW-1185">Reference proteome</keyword>
<feature type="compositionally biased region" description="Pro residues" evidence="8">
    <location>
        <begin position="819"/>
        <end position="828"/>
    </location>
</feature>
<protein>
    <recommendedName>
        <fullName evidence="2">ubiquitinyl hydrolase 1</fullName>
        <ecNumber evidence="2">3.4.19.12</ecNumber>
    </recommendedName>
</protein>
<keyword evidence="5" id="KW-0378">Hydrolase</keyword>
<name>A0A8H3FB82_9LECA</name>
<dbReference type="InterPro" id="IPR038765">
    <property type="entry name" value="Papain-like_cys_pep_sf"/>
</dbReference>
<dbReference type="GO" id="GO:0016579">
    <property type="term" value="P:protein deubiquitination"/>
    <property type="evidence" value="ECO:0007669"/>
    <property type="project" value="InterPro"/>
</dbReference>
<comment type="catalytic activity">
    <reaction evidence="1">
        <text>Thiol-dependent hydrolysis of ester, thioester, amide, peptide and isopeptide bonds formed by the C-terminal Gly of ubiquitin (a 76-residue protein attached to proteins as an intracellular targeting signal).</text>
        <dbReference type="EC" id="3.4.19.12"/>
    </reaction>
</comment>
<proteinExistence type="predicted"/>
<dbReference type="InterPro" id="IPR044635">
    <property type="entry name" value="UBP14-like"/>
</dbReference>
<evidence type="ECO:0000256" key="4">
    <source>
        <dbReference type="ARBA" id="ARBA00022786"/>
    </source>
</evidence>
<feature type="compositionally biased region" description="Basic and acidic residues" evidence="8">
    <location>
        <begin position="801"/>
        <end position="812"/>
    </location>
</feature>
<dbReference type="InterPro" id="IPR001394">
    <property type="entry name" value="Peptidase_C19_UCH"/>
</dbReference>
<dbReference type="EMBL" id="CAJPDS010000020">
    <property type="protein sequence ID" value="CAF9917601.1"/>
    <property type="molecule type" value="Genomic_DNA"/>
</dbReference>
<dbReference type="Pfam" id="PF00443">
    <property type="entry name" value="UCH"/>
    <property type="match status" value="2"/>
</dbReference>
<dbReference type="EC" id="3.4.19.12" evidence="2"/>
<evidence type="ECO:0000256" key="3">
    <source>
        <dbReference type="ARBA" id="ARBA00022670"/>
    </source>
</evidence>
<keyword evidence="3 10" id="KW-0645">Protease</keyword>
<dbReference type="PANTHER" id="PTHR43982:SF6">
    <property type="entry name" value="UBIQUITIN CARBOXYL-TERMINAL HYDROLASE 2-RELATED"/>
    <property type="match status" value="1"/>
</dbReference>
<dbReference type="InterPro" id="IPR018200">
    <property type="entry name" value="USP_CS"/>
</dbReference>
<evidence type="ECO:0000256" key="2">
    <source>
        <dbReference type="ARBA" id="ARBA00012759"/>
    </source>
</evidence>
<feature type="region of interest" description="Disordered" evidence="8">
    <location>
        <begin position="783"/>
        <end position="834"/>
    </location>
</feature>
<dbReference type="Proteomes" id="UP000664521">
    <property type="component" value="Unassembled WGS sequence"/>
</dbReference>
<dbReference type="SUPFAM" id="SSF54001">
    <property type="entry name" value="Cysteine proteinases"/>
    <property type="match status" value="1"/>
</dbReference>
<gene>
    <name evidence="10" type="primary">UBP2</name>
    <name evidence="10" type="ORF">HETSPECPRED_003533</name>
</gene>
<dbReference type="FunFam" id="3.90.70.10:FF:000122">
    <property type="entry name" value="Ubiquitin carboxyl-terminal hydrolase 2"/>
    <property type="match status" value="1"/>
</dbReference>
<dbReference type="GO" id="GO:0043161">
    <property type="term" value="P:proteasome-mediated ubiquitin-dependent protein catabolic process"/>
    <property type="evidence" value="ECO:0007669"/>
    <property type="project" value="InterPro"/>
</dbReference>
<dbReference type="PROSITE" id="PS00972">
    <property type="entry name" value="USP_1"/>
    <property type="match status" value="1"/>
</dbReference>
<evidence type="ECO:0000259" key="9">
    <source>
        <dbReference type="PROSITE" id="PS50235"/>
    </source>
</evidence>
<evidence type="ECO:0000313" key="11">
    <source>
        <dbReference type="Proteomes" id="UP000664521"/>
    </source>
</evidence>
<dbReference type="Gene3D" id="3.90.70.10">
    <property type="entry name" value="Cysteine proteinases"/>
    <property type="match status" value="2"/>
</dbReference>
<evidence type="ECO:0000256" key="8">
    <source>
        <dbReference type="SAM" id="MobiDB-lite"/>
    </source>
</evidence>
<sequence>MNMEKKLKGGKTAPKLLRDLLLYDPPNQNGLFNNLVDIPKFEDGQWAVDPTPLRNWCYHKWMLDEDHTTLQSLNPDSVLSSEYWVTAHSLIQARAEQAIASDPERFEGYPIPTAAEVLSNLRAYLLSGLRSSEPKVINGANKRWLLSLGEPCKELLEYLGFEKQVICMLTRTLPTNNHEQGIDWVRPAPGPVKTPLLIESLHNKLNHVEKEILILLSKRSSEERKAVKLDVISESPLAALRKLLGTTKYKARIGWQPTGPTEEDHPFYAGLGVVGDFHDELIVFAYDRQIATDPDNLAYYLECLQGICDGREGPPDLQTKVLLEQTADKVSGRDLRSAYRKLGVNNSLPDETILGTFQARLVDAPSHQEEELREALKMVGTYRKSKRLREAASMEVKTYEQALAFLNVAEDFADDAVVAMFTTKSMVQTMEDSRQFTKEFFDQVHDSFSDEPRARKAVQLIADHRNSNALRAWCTTGELGDVEMDIGHAYNRLEISDRTVDDELVLVAFNTYALETPSQLDDLRKALKAIAISRNSRTLLNELGMSGTLEKHSASEWPVGLENIGNTCYLNSLLQCYFTVRPLRELVSNFENYRMPVDAQSLASKRVGSRQVSRLEVERAQKFSVELRRLFENMITATKSEVKPEQELARLTLMSSTTEEQVRRRSTLRGPRPSLGEINGEAVLGPLLPFGNQAGQTDFEIIDHPVADEKPAGTFDGVASADDSSSVTLIDVSIPGQEDVDKDGMEGIQGAQQNILDNKENLPPTKEDSARLATPDVDLIALSDASPSRANRQVRALSPVREGEINERDVDSKASLPQPNRPPPVPPRPEQETKVSIQEQLEIGAQQDVTEVIGNVLFQLQCAIKPENLDQNGEQIDMVKRLFYGKLKSITTNRAGATRSNEAFFSDIKVNVFSDPPPADIYAALDGAFDQQEVEVGGAVEPQYTTISQLPLILQIHINRADFDREKQTNVKSNHLFDFTDTLYMDRYTDLADAELIERRDQKWAWKKELADLEGHTTVQEASASEDIGLLRGWLEQVNEPEDEDPIPVSQRLLEKLEEEEVRLKEEARINASRIKDLRTNIETQFVDQRNVCYRLHSVFIHRGGATSGHYWVYIYDFERKIWRKYNDGYVTKANEAEVFGHDPLIPPATPYFLTYIRNGIHDQVIDCVCREPIELVPESSEDTVMEDVIPSVEMEHNEGMHDNVGIGYYEKREYIPITEWDSSNAAGLTDW</sequence>
<dbReference type="InterPro" id="IPR028889">
    <property type="entry name" value="USP"/>
</dbReference>
<dbReference type="GO" id="GO:0070628">
    <property type="term" value="F:proteasome binding"/>
    <property type="evidence" value="ECO:0007669"/>
    <property type="project" value="TreeGrafter"/>
</dbReference>
<evidence type="ECO:0000256" key="7">
    <source>
        <dbReference type="SAM" id="Coils"/>
    </source>
</evidence>